<reference evidence="1" key="1">
    <citation type="submission" date="2021-05" db="EMBL/GenBank/DDBJ databases">
        <authorList>
            <person name="Scholz U."/>
            <person name="Mascher M."/>
            <person name="Fiebig A."/>
        </authorList>
    </citation>
    <scope>NUCLEOTIDE SEQUENCE [LARGE SCALE GENOMIC DNA]</scope>
</reference>
<evidence type="ECO:0000313" key="1">
    <source>
        <dbReference type="EnsemblPlants" id="AVESA.00010b.r2.2DG0333640.1.CDS"/>
    </source>
</evidence>
<accession>A0ACD5UXV9</accession>
<proteinExistence type="predicted"/>
<evidence type="ECO:0000313" key="2">
    <source>
        <dbReference type="Proteomes" id="UP001732700"/>
    </source>
</evidence>
<name>A0ACD5UXV9_AVESA</name>
<organism evidence="1 2">
    <name type="scientific">Avena sativa</name>
    <name type="common">Oat</name>
    <dbReference type="NCBI Taxonomy" id="4498"/>
    <lineage>
        <taxon>Eukaryota</taxon>
        <taxon>Viridiplantae</taxon>
        <taxon>Streptophyta</taxon>
        <taxon>Embryophyta</taxon>
        <taxon>Tracheophyta</taxon>
        <taxon>Spermatophyta</taxon>
        <taxon>Magnoliopsida</taxon>
        <taxon>Liliopsida</taxon>
        <taxon>Poales</taxon>
        <taxon>Poaceae</taxon>
        <taxon>BOP clade</taxon>
        <taxon>Pooideae</taxon>
        <taxon>Poodae</taxon>
        <taxon>Poeae</taxon>
        <taxon>Poeae Chloroplast Group 1 (Aveneae type)</taxon>
        <taxon>Aveninae</taxon>
        <taxon>Avena</taxon>
    </lineage>
</organism>
<keyword evidence="2" id="KW-1185">Reference proteome</keyword>
<sequence length="620" mass="68702">MEPPPPPPSLPSVLAHLRSLLSAASYALSALPSPLLPSTASTTTTSTTSSTHTAPPLPALPSSPTSAVLLPLPSTPAPYYDCPAVVRTTNPPPASSSLPAFLAAECADFSSPTTTIPSLSSPPRILPSELCLLRREVDSWGSHQFPGAYSYAAARVVKALRLGAPQWEAELRRWLLARSPRYGVVVDAVARNHMFVLVRLCLNAAAAEAECSLEHALKGQSREFRVDPRAVRFECPRLADGVSWLAAQLEVLYGNGNGRFLALAVVKEAILRLGSCLAVGVGGSSGEEGSELRYTGADRIFVSQVAAAIAALHGRLSLEEKIRALQAPRPSKHQLLLEYSQVLERGHVERSKQPNYRPVLEYDGILPRQADNQESGRSKTREELLAEERDYKRRRMSYRGKKMKRNPTEILRDIIDEHMEDIKQAGGVDCLAEAPGELTQDMLKTNFDGGAYQGIFYPTSSSYDKAVLGSRLPSRENSPHTDSFGRVLSRGHDTRDSYGNIRYENNRHHYQNASEYEKGEIRESKSGMDRGYSDQHENDTHKRNPNDQSKYGHKYKKNISDYHSESNDHSTWSKQTPKSSEREYGDMSGNRSNDRTRTNQNRRSMPVNKGQFSDRYDPQS</sequence>
<dbReference type="EnsemblPlants" id="AVESA.00010b.r2.2DG0333640.1">
    <property type="protein sequence ID" value="AVESA.00010b.r2.2DG0333640.1.CDS"/>
    <property type="gene ID" value="AVESA.00010b.r2.2DG0333640"/>
</dbReference>
<protein>
    <submittedName>
        <fullName evidence="1">Uncharacterized protein</fullName>
    </submittedName>
</protein>
<dbReference type="Proteomes" id="UP001732700">
    <property type="component" value="Chromosome 2D"/>
</dbReference>
<reference evidence="1" key="2">
    <citation type="submission" date="2025-09" db="UniProtKB">
        <authorList>
            <consortium name="EnsemblPlants"/>
        </authorList>
    </citation>
    <scope>IDENTIFICATION</scope>
</reference>